<keyword evidence="7" id="KW-0508">mRNA splicing</keyword>
<evidence type="ECO:0000256" key="8">
    <source>
        <dbReference type="ARBA" id="ARBA00023242"/>
    </source>
</evidence>
<dbReference type="InterPro" id="IPR051801">
    <property type="entry name" value="GH28_Enzymes"/>
</dbReference>
<dbReference type="PANTHER" id="PTHR31339:SF5">
    <property type="entry name" value="HYDROLASE FAMILY 28 PROTEIN, PUTATIVE, EXPRESSED-RELATED"/>
    <property type="match status" value="1"/>
</dbReference>
<dbReference type="Pfam" id="PF03371">
    <property type="entry name" value="PRP38"/>
    <property type="match status" value="1"/>
</dbReference>
<dbReference type="SUPFAM" id="SSF46565">
    <property type="entry name" value="Chaperone J-domain"/>
    <property type="match status" value="1"/>
</dbReference>
<dbReference type="InterPro" id="IPR036869">
    <property type="entry name" value="J_dom_sf"/>
</dbReference>
<proteinExistence type="inferred from homology"/>
<dbReference type="SMART" id="SM00710">
    <property type="entry name" value="PbH1"/>
    <property type="match status" value="6"/>
</dbReference>
<organism evidence="13 14">
    <name type="scientific">Stephania japonica</name>
    <dbReference type="NCBI Taxonomy" id="461633"/>
    <lineage>
        <taxon>Eukaryota</taxon>
        <taxon>Viridiplantae</taxon>
        <taxon>Streptophyta</taxon>
        <taxon>Embryophyta</taxon>
        <taxon>Tracheophyta</taxon>
        <taxon>Spermatophyta</taxon>
        <taxon>Magnoliopsida</taxon>
        <taxon>Ranunculales</taxon>
        <taxon>Menispermaceae</taxon>
        <taxon>Menispermoideae</taxon>
        <taxon>Cissampelideae</taxon>
        <taxon>Stephania</taxon>
    </lineage>
</organism>
<evidence type="ECO:0000256" key="6">
    <source>
        <dbReference type="ARBA" id="ARBA00022801"/>
    </source>
</evidence>
<reference evidence="13 14" key="1">
    <citation type="submission" date="2024-01" db="EMBL/GenBank/DDBJ databases">
        <title>Genome assemblies of Stephania.</title>
        <authorList>
            <person name="Yang L."/>
        </authorList>
    </citation>
    <scope>NUCLEOTIDE SEQUENCE [LARGE SCALE GENOMIC DNA]</scope>
    <source>
        <strain evidence="13">QJT</strain>
        <tissue evidence="13">Leaf</tissue>
    </source>
</reference>
<dbReference type="InterPro" id="IPR001623">
    <property type="entry name" value="DnaJ_domain"/>
</dbReference>
<gene>
    <name evidence="13" type="ORF">Sjap_007382</name>
</gene>
<feature type="compositionally biased region" description="Basic and acidic residues" evidence="11">
    <location>
        <begin position="1025"/>
        <end position="1043"/>
    </location>
</feature>
<dbReference type="InterPro" id="IPR006626">
    <property type="entry name" value="PbH1"/>
</dbReference>
<dbReference type="Gene3D" id="2.160.20.10">
    <property type="entry name" value="Single-stranded right-handed beta-helix, Pectin lyase-like"/>
    <property type="match status" value="1"/>
</dbReference>
<accession>A0AAP0JP82</accession>
<dbReference type="PANTHER" id="PTHR31339">
    <property type="entry name" value="PECTIN LYASE-RELATED"/>
    <property type="match status" value="1"/>
</dbReference>
<dbReference type="SUPFAM" id="SSF51126">
    <property type="entry name" value="Pectin lyase-like"/>
    <property type="match status" value="1"/>
</dbReference>
<keyword evidence="8" id="KW-0539">Nucleus</keyword>
<dbReference type="PROSITE" id="PS50076">
    <property type="entry name" value="DNAJ_2"/>
    <property type="match status" value="1"/>
</dbReference>
<dbReference type="AlphaFoldDB" id="A0AAP0JP82"/>
<dbReference type="CDD" id="cd06257">
    <property type="entry name" value="DnaJ"/>
    <property type="match status" value="1"/>
</dbReference>
<dbReference type="GO" id="GO:0006397">
    <property type="term" value="P:mRNA processing"/>
    <property type="evidence" value="ECO:0007669"/>
    <property type="project" value="UniProtKB-KW"/>
</dbReference>
<dbReference type="GO" id="GO:0005681">
    <property type="term" value="C:spliceosomal complex"/>
    <property type="evidence" value="ECO:0007669"/>
    <property type="project" value="UniProtKB-KW"/>
</dbReference>
<dbReference type="GO" id="GO:0005975">
    <property type="term" value="P:carbohydrate metabolic process"/>
    <property type="evidence" value="ECO:0007669"/>
    <property type="project" value="InterPro"/>
</dbReference>
<feature type="domain" description="J" evidence="12">
    <location>
        <begin position="40"/>
        <end position="102"/>
    </location>
</feature>
<protein>
    <recommendedName>
        <fullName evidence="12">J domain-containing protein</fullName>
    </recommendedName>
</protein>
<dbReference type="InterPro" id="IPR000743">
    <property type="entry name" value="Glyco_hydro_28"/>
</dbReference>
<dbReference type="GO" id="GO:0008380">
    <property type="term" value="P:RNA splicing"/>
    <property type="evidence" value="ECO:0007669"/>
    <property type="project" value="UniProtKB-KW"/>
</dbReference>
<evidence type="ECO:0000313" key="13">
    <source>
        <dbReference type="EMBL" id="KAK9136788.1"/>
    </source>
</evidence>
<dbReference type="InterPro" id="IPR011050">
    <property type="entry name" value="Pectin_lyase_fold/virulence"/>
</dbReference>
<feature type="compositionally biased region" description="Basic and acidic residues" evidence="11">
    <location>
        <begin position="1005"/>
        <end position="1018"/>
    </location>
</feature>
<evidence type="ECO:0000256" key="1">
    <source>
        <dbReference type="ARBA" id="ARBA00004123"/>
    </source>
</evidence>
<comment type="subcellular location">
    <subcellularLocation>
        <location evidence="1">Nucleus</location>
    </subcellularLocation>
</comment>
<sequence>MGIVGEGIPDYKSQLVAEICAVSARHFHFYCNTKKLPFIDWYLILQVEENADLEAIRKQYHKFALNLHPDKNKHPKADIAFKLVLEGLWISHGGNGRWDPWGSVSKTSCWIVVPLLRGGEKGGKRERGQASIPNMIDGGTHGSFPSLYLSLSLSSLSLLAGLINHYYITTLSLSALLCPPLSLSAVFSPSSSESSCLCCSASIAVVVLSLKGLQSREAHEEASKLNPPVLICCKVALLFLLALSHATEIDGEGGFEKCTSKTGLEPRPHSVSILEFGAVADGKTLNTIAFQNAIFYVNSFADKGGAQIYVPAGKWLTGSFNLTSHLTLFLERGATILASQNLSLWETTEPLPSYGRGIELPGTRYRSLISGHSLKDVVITGDNGTIDGQGSGWWELFNSQSLNHSRPYLVELINSNDVIVSNVTFLNSPSWNIHPVYCSNVQVFNVTIHTPSDSPYTSGIVPDSSDNVCIVNCTISVSHDAIVLKSGWDEYGIAYGKPTTDVQIKFVHLQASSGAGLAFGSEMSGGITNVLAEHLHVSNSRAGVNFMTTTGRGGFIQDILISDLEVVNVHKALGITGHCGCHPDENFDPNALPVIQRITFKNIVGSNITIAGAFTGIQESPFTSICLSNVSLPVKDPSNSWVCSNVSGHSQSVFPEPCSDLTSSSSTCFSLLHSSTVLSAGFGRFDNGESNGPNGEEHKRDEPQNLVEKILRSKIYQHTYWKEQCFGLTAETLVDKAMELDHLGGTYGGSRKPTPFMCLVMKMLQIQPEKDIVVEFIKNEDYKYVRVLGAFYLRLTGIDADVYQYLEPLYNDYRKLRQKLADGKFSLTHVDEVIDELLTRDYSCDIALPRIKKRWNLETTGTLEPRRSALEDDFEEEEDKEEDDQAMASLEANGHEKDYHRGRSPGRDRERDRKRDSYRHRDRDRDYDRDRGRGRDRDRPRLRDDKDYGRERDREDRDRDRRDRDRGRRRSRSRSRSRDRRERGGDRDGRDHRRRHGHSSASPRRHADEDGNAREETKKKKQKKEKKDDGTDHPDPEIAEQNRIRASLGLKPLRV</sequence>
<name>A0AAP0JP82_9MAGN</name>
<evidence type="ECO:0000259" key="12">
    <source>
        <dbReference type="PROSITE" id="PS50076"/>
    </source>
</evidence>
<feature type="compositionally biased region" description="Acidic residues" evidence="11">
    <location>
        <begin position="871"/>
        <end position="885"/>
    </location>
</feature>
<dbReference type="Proteomes" id="UP001417504">
    <property type="component" value="Unassembled WGS sequence"/>
</dbReference>
<evidence type="ECO:0000256" key="2">
    <source>
        <dbReference type="ARBA" id="ARBA00006164"/>
    </source>
</evidence>
<feature type="region of interest" description="Disordered" evidence="11">
    <location>
        <begin position="866"/>
        <end position="885"/>
    </location>
</feature>
<feature type="compositionally biased region" description="Basic and acidic residues" evidence="11">
    <location>
        <begin position="893"/>
        <end position="966"/>
    </location>
</feature>
<evidence type="ECO:0000256" key="4">
    <source>
        <dbReference type="ARBA" id="ARBA00022664"/>
    </source>
</evidence>
<keyword evidence="6 10" id="KW-0378">Hydrolase</keyword>
<evidence type="ECO:0000256" key="7">
    <source>
        <dbReference type="ARBA" id="ARBA00023187"/>
    </source>
</evidence>
<evidence type="ECO:0000256" key="3">
    <source>
        <dbReference type="ARBA" id="ARBA00008834"/>
    </source>
</evidence>
<dbReference type="InterPro" id="IPR005037">
    <property type="entry name" value="PRP38"/>
</dbReference>
<keyword evidence="5" id="KW-0747">Spliceosome</keyword>
<dbReference type="EMBL" id="JBBNAE010000003">
    <property type="protein sequence ID" value="KAK9136788.1"/>
    <property type="molecule type" value="Genomic_DNA"/>
</dbReference>
<dbReference type="Gene3D" id="1.10.287.110">
    <property type="entry name" value="DnaJ domain"/>
    <property type="match status" value="1"/>
</dbReference>
<dbReference type="InterPro" id="IPR012334">
    <property type="entry name" value="Pectin_lyas_fold"/>
</dbReference>
<keyword evidence="14" id="KW-1185">Reference proteome</keyword>
<evidence type="ECO:0000313" key="14">
    <source>
        <dbReference type="Proteomes" id="UP001417504"/>
    </source>
</evidence>
<evidence type="ECO:0000256" key="11">
    <source>
        <dbReference type="SAM" id="MobiDB-lite"/>
    </source>
</evidence>
<dbReference type="SMART" id="SM00271">
    <property type="entry name" value="DnaJ"/>
    <property type="match status" value="1"/>
</dbReference>
<keyword evidence="4" id="KW-0507">mRNA processing</keyword>
<evidence type="ECO:0000256" key="9">
    <source>
        <dbReference type="ARBA" id="ARBA00023295"/>
    </source>
</evidence>
<comment type="caution">
    <text evidence="13">The sequence shown here is derived from an EMBL/GenBank/DDBJ whole genome shotgun (WGS) entry which is preliminary data.</text>
</comment>
<comment type="similarity">
    <text evidence="3 10">Belongs to the glycosyl hydrolase 28 family.</text>
</comment>
<feature type="compositionally biased region" description="Basic residues" evidence="11">
    <location>
        <begin position="967"/>
        <end position="978"/>
    </location>
</feature>
<keyword evidence="9 10" id="KW-0326">Glycosidase</keyword>
<feature type="compositionally biased region" description="Basic and acidic residues" evidence="11">
    <location>
        <begin position="979"/>
        <end position="991"/>
    </location>
</feature>
<comment type="similarity">
    <text evidence="2">Belongs to the PRP38 family.</text>
</comment>
<dbReference type="Pfam" id="PF00295">
    <property type="entry name" value="Glyco_hydro_28"/>
    <property type="match status" value="1"/>
</dbReference>
<evidence type="ECO:0000256" key="5">
    <source>
        <dbReference type="ARBA" id="ARBA00022728"/>
    </source>
</evidence>
<feature type="region of interest" description="Disordered" evidence="11">
    <location>
        <begin position="890"/>
        <end position="1055"/>
    </location>
</feature>
<evidence type="ECO:0000256" key="10">
    <source>
        <dbReference type="RuleBase" id="RU361169"/>
    </source>
</evidence>
<dbReference type="Pfam" id="PF00226">
    <property type="entry name" value="DnaJ"/>
    <property type="match status" value="1"/>
</dbReference>
<dbReference type="GO" id="GO:0004650">
    <property type="term" value="F:polygalacturonase activity"/>
    <property type="evidence" value="ECO:0007669"/>
    <property type="project" value="InterPro"/>
</dbReference>